<dbReference type="Gene3D" id="1.10.3110.10">
    <property type="entry name" value="protoporphyrinogen ix oxidase, domain 3"/>
    <property type="match status" value="1"/>
</dbReference>
<dbReference type="InterPro" id="IPR036188">
    <property type="entry name" value="FAD/NAD-bd_sf"/>
</dbReference>
<dbReference type="AlphaFoldDB" id="A0A840W2C9"/>
<dbReference type="GO" id="GO:0016491">
    <property type="term" value="F:oxidoreductase activity"/>
    <property type="evidence" value="ECO:0007669"/>
    <property type="project" value="InterPro"/>
</dbReference>
<comment type="caution">
    <text evidence="2">The sequence shown here is derived from an EMBL/GenBank/DDBJ whole genome shotgun (WGS) entry which is preliminary data.</text>
</comment>
<gene>
    <name evidence="2" type="ORF">HNR07_000570</name>
</gene>
<dbReference type="Gene3D" id="3.50.50.60">
    <property type="entry name" value="FAD/NAD(P)-binding domain"/>
    <property type="match status" value="1"/>
</dbReference>
<dbReference type="Proteomes" id="UP000579647">
    <property type="component" value="Unassembled WGS sequence"/>
</dbReference>
<dbReference type="Gene3D" id="3.90.660.20">
    <property type="entry name" value="Protoporphyrinogen oxidase, mitochondrial, domain 2"/>
    <property type="match status" value="1"/>
</dbReference>
<accession>A0A840W2C9</accession>
<dbReference type="InterPro" id="IPR050464">
    <property type="entry name" value="Zeta_carotene_desat/Oxidored"/>
</dbReference>
<dbReference type="PANTHER" id="PTHR42923:SF17">
    <property type="entry name" value="AMINE OXIDASE DOMAIN-CONTAINING PROTEIN"/>
    <property type="match status" value="1"/>
</dbReference>
<name>A0A840W2C9_9ACTN</name>
<dbReference type="InterPro" id="IPR002937">
    <property type="entry name" value="Amino_oxidase"/>
</dbReference>
<protein>
    <submittedName>
        <fullName evidence="2">Putative NAD/FAD-binding protein</fullName>
    </submittedName>
</protein>
<evidence type="ECO:0000259" key="1">
    <source>
        <dbReference type="Pfam" id="PF01593"/>
    </source>
</evidence>
<dbReference type="PANTHER" id="PTHR42923">
    <property type="entry name" value="PROTOPORPHYRINOGEN OXIDASE"/>
    <property type="match status" value="1"/>
</dbReference>
<proteinExistence type="predicted"/>
<reference evidence="2 3" key="1">
    <citation type="submission" date="2020-08" db="EMBL/GenBank/DDBJ databases">
        <title>Sequencing the genomes of 1000 actinobacteria strains.</title>
        <authorList>
            <person name="Klenk H.-P."/>
        </authorList>
    </citation>
    <scope>NUCLEOTIDE SEQUENCE [LARGE SCALE GENOMIC DNA]</scope>
    <source>
        <strain evidence="2 3">DSM 44598</strain>
    </source>
</reference>
<evidence type="ECO:0000313" key="2">
    <source>
        <dbReference type="EMBL" id="MBB5489433.1"/>
    </source>
</evidence>
<dbReference type="EMBL" id="JACHDO010000001">
    <property type="protein sequence ID" value="MBB5489433.1"/>
    <property type="molecule type" value="Genomic_DNA"/>
</dbReference>
<dbReference type="Pfam" id="PF01593">
    <property type="entry name" value="Amino_oxidase"/>
    <property type="match status" value="1"/>
</dbReference>
<feature type="domain" description="Amine oxidase" evidence="1">
    <location>
        <begin position="18"/>
        <end position="440"/>
    </location>
</feature>
<evidence type="ECO:0000313" key="3">
    <source>
        <dbReference type="Proteomes" id="UP000579647"/>
    </source>
</evidence>
<organism evidence="2 3">
    <name type="scientific">Nocardiopsis metallicus</name>
    <dbReference type="NCBI Taxonomy" id="179819"/>
    <lineage>
        <taxon>Bacteria</taxon>
        <taxon>Bacillati</taxon>
        <taxon>Actinomycetota</taxon>
        <taxon>Actinomycetes</taxon>
        <taxon>Streptosporangiales</taxon>
        <taxon>Nocardiopsidaceae</taxon>
        <taxon>Nocardiopsis</taxon>
    </lineage>
</organism>
<sequence length="444" mass="48275">MNTHQPGRRRVAVIGSGVSGLTAAHVLHRHDDVTLFEADDRPGGHAHTHRLPGREGSELGVDSGFIVHNRRTYPHLLRLFDELGVSTRPTEMSLSVSCEGCGLEYAGARGLRALWPGRSRHGADYLRMLVEIPRFHRAARRLITTARAVDPGTTAVGPTLGSFVARHGFSPYFTAHFLLPLVSAVWSCPAGTALDYPARHLFTFLEHHGMLGIWGSPRWRTVEGGSRSYVERVVKNLHSVRLGTPVRGLVRTETGVRLRTDSEELEFDAAVVATHADQALALLDAPTSDEAEVLGAFTYSRNRTLLHTDTSVLPADRATWASWNHRLASCAPGGAQADADHAPTAPDRAPVRVSYHMNRLQGLPEGTDYVVTLNADDSVDPGRVIAAMDYTHPVFTPESVAAQKRLRSLDGPTLAFAGAHHGWGFHEDGCRAGVEAAAALGRQW</sequence>
<dbReference type="SUPFAM" id="SSF51905">
    <property type="entry name" value="FAD/NAD(P)-binding domain"/>
    <property type="match status" value="1"/>
</dbReference>
<keyword evidence="3" id="KW-1185">Reference proteome</keyword>
<dbReference type="RefSeq" id="WP_184361539.1">
    <property type="nucleotide sequence ID" value="NZ_BAAAKM010000010.1"/>
</dbReference>